<evidence type="ECO:0000313" key="1">
    <source>
        <dbReference type="EMBL" id="KAJ5162383.1"/>
    </source>
</evidence>
<comment type="caution">
    <text evidence="1">The sequence shown here is derived from an EMBL/GenBank/DDBJ whole genome shotgun (WGS) entry which is preliminary data.</text>
</comment>
<evidence type="ECO:0000313" key="2">
    <source>
        <dbReference type="Proteomes" id="UP001146351"/>
    </source>
</evidence>
<organism evidence="1 2">
    <name type="scientific">Penicillium capsulatum</name>
    <dbReference type="NCBI Taxonomy" id="69766"/>
    <lineage>
        <taxon>Eukaryota</taxon>
        <taxon>Fungi</taxon>
        <taxon>Dikarya</taxon>
        <taxon>Ascomycota</taxon>
        <taxon>Pezizomycotina</taxon>
        <taxon>Eurotiomycetes</taxon>
        <taxon>Eurotiomycetidae</taxon>
        <taxon>Eurotiales</taxon>
        <taxon>Aspergillaceae</taxon>
        <taxon>Penicillium</taxon>
    </lineage>
</organism>
<name>A0A9W9I0E6_9EURO</name>
<reference evidence="1" key="2">
    <citation type="journal article" date="2023" name="IMA Fungus">
        <title>Comparative genomic study of the Penicillium genus elucidates a diverse pangenome and 15 lateral gene transfer events.</title>
        <authorList>
            <person name="Petersen C."/>
            <person name="Sorensen T."/>
            <person name="Nielsen M.R."/>
            <person name="Sondergaard T.E."/>
            <person name="Sorensen J.L."/>
            <person name="Fitzpatrick D.A."/>
            <person name="Frisvad J.C."/>
            <person name="Nielsen K.L."/>
        </authorList>
    </citation>
    <scope>NUCLEOTIDE SEQUENCE</scope>
    <source>
        <strain evidence="1">IBT 21917</strain>
    </source>
</reference>
<reference evidence="1" key="1">
    <citation type="submission" date="2022-11" db="EMBL/GenBank/DDBJ databases">
        <authorList>
            <person name="Petersen C."/>
        </authorList>
    </citation>
    <scope>NUCLEOTIDE SEQUENCE</scope>
    <source>
        <strain evidence="1">IBT 21917</strain>
    </source>
</reference>
<accession>A0A9W9I0E6</accession>
<dbReference type="Proteomes" id="UP001146351">
    <property type="component" value="Unassembled WGS sequence"/>
</dbReference>
<keyword evidence="2" id="KW-1185">Reference proteome</keyword>
<sequence>MANGKYDGTYNPTPGAKNFEKLTGITFLEAMEAADHLYDIQGYASDVKQMASFATFAERDPTKASKGYYAPIPLCDLTEIWKTHNNHPIDRESDELRMERAVPWCDWQKDKNGNLFPTRLAHTEGFLKENKGNFNGPVRADKV</sequence>
<dbReference type="AlphaFoldDB" id="A0A9W9I0E6"/>
<gene>
    <name evidence="1" type="ORF">N7492_007775</name>
</gene>
<proteinExistence type="predicted"/>
<dbReference type="EMBL" id="JAPQKO010000005">
    <property type="protein sequence ID" value="KAJ5162383.1"/>
    <property type="molecule type" value="Genomic_DNA"/>
</dbReference>
<protein>
    <submittedName>
        <fullName evidence="1">Uncharacterized protein</fullName>
    </submittedName>
</protein>